<evidence type="ECO:0000313" key="1">
    <source>
        <dbReference type="EMBL" id="BAL57484.1"/>
    </source>
</evidence>
<dbReference type="EMBL" id="AP011777">
    <property type="protein sequence ID" value="BAL57484.1"/>
    <property type="molecule type" value="Genomic_DNA"/>
</dbReference>
<organism evidence="1">
    <name type="scientific">uncultured Chloroflexota bacterium</name>
    <dbReference type="NCBI Taxonomy" id="166587"/>
    <lineage>
        <taxon>Bacteria</taxon>
        <taxon>Bacillati</taxon>
        <taxon>Chloroflexota</taxon>
        <taxon>environmental samples</taxon>
    </lineage>
</organism>
<proteinExistence type="predicted"/>
<sequence length="485" mass="54675">MGMPVSCIPIHPWLRTIHLAFVPSAPLSGLLEESIPRLLEAFRRQGHIVQEQPDHRTDLVLTNAPFAEPLNWRHAVLFTVRRRFGLKHTPTILTLIHVPAKTFQHWLDHFERALRKSPPDPKDFSFPGLAEDAWKTLLEQGQRGGPLLALQRMLQAQAKSIRILLLVGDEKPIEAYHFDLVGGYPRSDGSSPEEFYRDIVLRQVTALSTHEVTQHQVVEPPISAETWRSLSTPAAMIHAARELGKRNFFTPTVYINRLVHVPAISDVVADQYSEGCFATWEPALQALISTVTGSARPVDKDSITEDELAVIIGIRPDGQGALVRHVQGKRNDPPSSEAVELMLMDADLPRLRLENGTEAPVIRSKLHGHRGVKAYDPRFVEFVPLDDPYYHFPVTCATEAQAQGIHHAFSRAQALRNPEDPRQVVFTILPGHGVVMAEKWQKDKAPFQLFWEYMDAGYLQIDSRVPQGLFHFDAEGRLVDDFSPR</sequence>
<name>H5SMU8_9CHLR</name>
<reference evidence="1" key="2">
    <citation type="journal article" date="2012" name="PLoS ONE">
        <title>A Deeply Branching Thermophilic Bacterium with an Ancient Acetyl-CoA Pathway Dominates a Subsurface Ecosystem.</title>
        <authorList>
            <person name="Takami H."/>
            <person name="Noguchi H."/>
            <person name="Takaki Y."/>
            <person name="Uchiyama I."/>
            <person name="Toyoda A."/>
            <person name="Nishi S."/>
            <person name="Chee G.-J."/>
            <person name="Arai W."/>
            <person name="Nunoura T."/>
            <person name="Itoh T."/>
            <person name="Hattori M."/>
            <person name="Takai K."/>
        </authorList>
    </citation>
    <scope>NUCLEOTIDE SEQUENCE</scope>
</reference>
<reference evidence="1" key="1">
    <citation type="journal article" date="2005" name="Environ. Microbiol.">
        <title>Genetic and functional properties of uncultivated thermophilic crenarchaeotes from a subsurface gold mine as revealed by analysis of genome fragments.</title>
        <authorList>
            <person name="Nunoura T."/>
            <person name="Hirayama H."/>
            <person name="Takami H."/>
            <person name="Oida H."/>
            <person name="Nishi S."/>
            <person name="Shimamura S."/>
            <person name="Suzuki Y."/>
            <person name="Inagaki F."/>
            <person name="Takai K."/>
            <person name="Nealson K.H."/>
            <person name="Horikoshi K."/>
        </authorList>
    </citation>
    <scope>NUCLEOTIDE SEQUENCE</scope>
</reference>
<protein>
    <submittedName>
        <fullName evidence="1">Hypothetical conserved protein</fullName>
    </submittedName>
</protein>
<dbReference type="AlphaFoldDB" id="H5SMU8"/>
<accession>H5SMU8</accession>
<gene>
    <name evidence="1" type="ORF">HGMM_F51C01C04</name>
</gene>